<organism evidence="9 10">
    <name type="scientific">Cladosporium halotolerans</name>
    <dbReference type="NCBI Taxonomy" id="1052096"/>
    <lineage>
        <taxon>Eukaryota</taxon>
        <taxon>Fungi</taxon>
        <taxon>Dikarya</taxon>
        <taxon>Ascomycota</taxon>
        <taxon>Pezizomycotina</taxon>
        <taxon>Dothideomycetes</taxon>
        <taxon>Dothideomycetidae</taxon>
        <taxon>Cladosporiales</taxon>
        <taxon>Cladosporiaceae</taxon>
        <taxon>Cladosporium</taxon>
    </lineage>
</organism>
<evidence type="ECO:0000256" key="2">
    <source>
        <dbReference type="ARBA" id="ARBA00008335"/>
    </source>
</evidence>
<dbReference type="Pfam" id="PF07690">
    <property type="entry name" value="MFS_1"/>
    <property type="match status" value="1"/>
</dbReference>
<dbReference type="Proteomes" id="UP000803884">
    <property type="component" value="Unassembled WGS sequence"/>
</dbReference>
<evidence type="ECO:0000256" key="4">
    <source>
        <dbReference type="ARBA" id="ARBA00022989"/>
    </source>
</evidence>
<feature type="transmembrane region" description="Helical" evidence="7">
    <location>
        <begin position="222"/>
        <end position="241"/>
    </location>
</feature>
<dbReference type="GeneID" id="96007659"/>
<feature type="compositionally biased region" description="Polar residues" evidence="6">
    <location>
        <begin position="35"/>
        <end position="45"/>
    </location>
</feature>
<feature type="transmembrane region" description="Helical" evidence="7">
    <location>
        <begin position="497"/>
        <end position="518"/>
    </location>
</feature>
<dbReference type="AlphaFoldDB" id="A0AB34KJ31"/>
<feature type="compositionally biased region" description="Basic and acidic residues" evidence="6">
    <location>
        <begin position="46"/>
        <end position="64"/>
    </location>
</feature>
<protein>
    <recommendedName>
        <fullName evidence="8">Major facilitator superfamily (MFS) profile domain-containing protein</fullName>
    </recommendedName>
</protein>
<comment type="similarity">
    <text evidence="2">Belongs to the major facilitator superfamily.</text>
</comment>
<feature type="transmembrane region" description="Helical" evidence="7">
    <location>
        <begin position="471"/>
        <end position="491"/>
    </location>
</feature>
<dbReference type="GO" id="GO:0022857">
    <property type="term" value="F:transmembrane transporter activity"/>
    <property type="evidence" value="ECO:0007669"/>
    <property type="project" value="InterPro"/>
</dbReference>
<name>A0AB34KJ31_9PEZI</name>
<dbReference type="FunFam" id="1.20.1250.20:FF:000082">
    <property type="entry name" value="MFS multidrug transporter, putative"/>
    <property type="match status" value="1"/>
</dbReference>
<evidence type="ECO:0000256" key="3">
    <source>
        <dbReference type="ARBA" id="ARBA00022692"/>
    </source>
</evidence>
<feature type="transmembrane region" description="Helical" evidence="7">
    <location>
        <begin position="424"/>
        <end position="450"/>
    </location>
</feature>
<dbReference type="InterPro" id="IPR020846">
    <property type="entry name" value="MFS_dom"/>
</dbReference>
<comment type="caution">
    <text evidence="9">The sequence shown here is derived from an EMBL/GenBank/DDBJ whole genome shotgun (WGS) entry which is preliminary data.</text>
</comment>
<feature type="transmembrane region" description="Helical" evidence="7">
    <location>
        <begin position="380"/>
        <end position="404"/>
    </location>
</feature>
<evidence type="ECO:0000256" key="1">
    <source>
        <dbReference type="ARBA" id="ARBA00004141"/>
    </source>
</evidence>
<dbReference type="SUPFAM" id="SSF103473">
    <property type="entry name" value="MFS general substrate transporter"/>
    <property type="match status" value="1"/>
</dbReference>
<dbReference type="PANTHER" id="PTHR23502:SF47">
    <property type="entry name" value="MAJOR FACILITATOR SUPERFAMILY (MFS) PROFILE DOMAIN-CONTAINING PROTEIN-RELATED"/>
    <property type="match status" value="1"/>
</dbReference>
<keyword evidence="4 7" id="KW-1133">Transmembrane helix</keyword>
<feature type="transmembrane region" description="Helical" evidence="7">
    <location>
        <begin position="564"/>
        <end position="585"/>
    </location>
</feature>
<evidence type="ECO:0000313" key="10">
    <source>
        <dbReference type="Proteomes" id="UP000803884"/>
    </source>
</evidence>
<feature type="transmembrane region" description="Helical" evidence="7">
    <location>
        <begin position="185"/>
        <end position="210"/>
    </location>
</feature>
<dbReference type="GO" id="GO:0005886">
    <property type="term" value="C:plasma membrane"/>
    <property type="evidence" value="ECO:0007669"/>
    <property type="project" value="TreeGrafter"/>
</dbReference>
<accession>A0AB34KJ31</accession>
<keyword evidence="5 7" id="KW-0472">Membrane</keyword>
<sequence>MQSIFQYRRFRAQLDAQFERNNGKTKGTSGFRDPNQASSSESSANGEDRDVETGHVLRNIREETEEKEDFPPPPPEDEDESEEEKEEHEGVPTSTLSRTTTQQTEGTALGRTLTGIEVRRRKTNEGGQGSVFVVGYEGPNDPMNPKSWSRTKRFAVTFSVASIGAIVGIASAIDSSAIREASAEFGVSMVVESMATGLFLIGFGVGALFAGPFSETVGRNPVYIVTMILYMIFIMASGLSPNIGAQLAFRFIAGCFAATPLVCAGGTISDIWSPMERVYTFPIFAVSAFAGPLLGPVIGGWIVQSPYLSWRWVEWMTLIMSGLVLGIVALFQPETFPPILLKWKAKHLRDLTGDDRYRAELEIRSDTFLQRLGVALYRPFLLTFSEPIIILIALYLTIVYIVLFTFLEGYDYIFAQIHGTSEGITGLCFVGIIIGLFTSLGLVPIIYKWAKEEMVKVQEQGRDKLDPEFRLWFSMLGGSFAIPISLFWMAWTSRPDISIWSPLASSVLFGYGILCIFITSYQYIIDSYEIYAASALASITMIRYMASGGMVIVATPFYKNMGVHYTLTIMACLSALLTPVPFVFYKYGPWIRSKSKYAIK</sequence>
<feature type="transmembrane region" description="Helical" evidence="7">
    <location>
        <begin position="154"/>
        <end position="173"/>
    </location>
</feature>
<proteinExistence type="inferred from homology"/>
<dbReference type="Gene3D" id="1.20.1250.20">
    <property type="entry name" value="MFS general substrate transporter like domains"/>
    <property type="match status" value="1"/>
</dbReference>
<feature type="region of interest" description="Disordered" evidence="6">
    <location>
        <begin position="1"/>
        <end position="121"/>
    </location>
</feature>
<feature type="transmembrane region" description="Helical" evidence="7">
    <location>
        <begin position="530"/>
        <end position="558"/>
    </location>
</feature>
<feature type="transmembrane region" description="Helical" evidence="7">
    <location>
        <begin position="281"/>
        <end position="303"/>
    </location>
</feature>
<dbReference type="PROSITE" id="PS50850">
    <property type="entry name" value="MFS"/>
    <property type="match status" value="1"/>
</dbReference>
<dbReference type="CDD" id="cd17323">
    <property type="entry name" value="MFS_Tpo1_MDR_like"/>
    <property type="match status" value="1"/>
</dbReference>
<dbReference type="EMBL" id="JAAQHG020000022">
    <property type="protein sequence ID" value="KAL1584924.1"/>
    <property type="molecule type" value="Genomic_DNA"/>
</dbReference>
<evidence type="ECO:0000256" key="5">
    <source>
        <dbReference type="ARBA" id="ARBA00023136"/>
    </source>
</evidence>
<feature type="domain" description="Major facilitator superfamily (MFS) profile" evidence="8">
    <location>
        <begin position="156"/>
        <end position="589"/>
    </location>
</feature>
<evidence type="ECO:0000256" key="7">
    <source>
        <dbReference type="SAM" id="Phobius"/>
    </source>
</evidence>
<dbReference type="RefSeq" id="XP_069228030.1">
    <property type="nucleotide sequence ID" value="XM_069374821.1"/>
</dbReference>
<evidence type="ECO:0000259" key="8">
    <source>
        <dbReference type="PROSITE" id="PS50850"/>
    </source>
</evidence>
<comment type="subcellular location">
    <subcellularLocation>
        <location evidence="1">Membrane</location>
        <topology evidence="1">Multi-pass membrane protein</topology>
    </subcellularLocation>
</comment>
<dbReference type="PANTHER" id="PTHR23502">
    <property type="entry name" value="MAJOR FACILITATOR SUPERFAMILY"/>
    <property type="match status" value="1"/>
</dbReference>
<keyword evidence="3 7" id="KW-0812">Transmembrane</keyword>
<evidence type="ECO:0000256" key="6">
    <source>
        <dbReference type="SAM" id="MobiDB-lite"/>
    </source>
</evidence>
<dbReference type="InterPro" id="IPR011701">
    <property type="entry name" value="MFS"/>
</dbReference>
<keyword evidence="10" id="KW-1185">Reference proteome</keyword>
<feature type="compositionally biased region" description="Low complexity" evidence="6">
    <location>
        <begin position="93"/>
        <end position="110"/>
    </location>
</feature>
<feature type="compositionally biased region" description="Acidic residues" evidence="6">
    <location>
        <begin position="75"/>
        <end position="86"/>
    </location>
</feature>
<gene>
    <name evidence="9" type="ORF">WHR41_06216</name>
</gene>
<dbReference type="InterPro" id="IPR036259">
    <property type="entry name" value="MFS_trans_sf"/>
</dbReference>
<feature type="transmembrane region" description="Helical" evidence="7">
    <location>
        <begin position="315"/>
        <end position="332"/>
    </location>
</feature>
<evidence type="ECO:0000313" key="9">
    <source>
        <dbReference type="EMBL" id="KAL1584924.1"/>
    </source>
</evidence>
<feature type="transmembrane region" description="Helical" evidence="7">
    <location>
        <begin position="247"/>
        <end position="269"/>
    </location>
</feature>
<reference evidence="9 10" key="1">
    <citation type="journal article" date="2020" name="Microbiol. Resour. Announc.">
        <title>Draft Genome Sequence of a Cladosporium Species Isolated from the Mesophotic Ascidian Didemnum maculosum.</title>
        <authorList>
            <person name="Gioti A."/>
            <person name="Siaperas R."/>
            <person name="Nikolaivits E."/>
            <person name="Le Goff G."/>
            <person name="Ouazzani J."/>
            <person name="Kotoulas G."/>
            <person name="Topakas E."/>
        </authorList>
    </citation>
    <scope>NUCLEOTIDE SEQUENCE [LARGE SCALE GENOMIC DNA]</scope>
    <source>
        <strain evidence="9 10">TM138-S3</strain>
    </source>
</reference>